<dbReference type="PANTHER" id="PTHR30469:SF38">
    <property type="entry name" value="HLYD FAMILY SECRETION PROTEIN"/>
    <property type="match status" value="1"/>
</dbReference>
<organism evidence="6 7">
    <name type="scientific">Roseimicrobium gellanilyticum</name>
    <dbReference type="NCBI Taxonomy" id="748857"/>
    <lineage>
        <taxon>Bacteria</taxon>
        <taxon>Pseudomonadati</taxon>
        <taxon>Verrucomicrobiota</taxon>
        <taxon>Verrucomicrobiia</taxon>
        <taxon>Verrucomicrobiales</taxon>
        <taxon>Verrucomicrobiaceae</taxon>
        <taxon>Roseimicrobium</taxon>
    </lineage>
</organism>
<reference evidence="6 7" key="1">
    <citation type="submission" date="2018-06" db="EMBL/GenBank/DDBJ databases">
        <title>Genomic Encyclopedia of Type Strains, Phase IV (KMG-IV): sequencing the most valuable type-strain genomes for metagenomic binning, comparative biology and taxonomic classification.</title>
        <authorList>
            <person name="Goeker M."/>
        </authorList>
    </citation>
    <scope>NUCLEOTIDE SEQUENCE [LARGE SCALE GENOMIC DNA]</scope>
    <source>
        <strain evidence="6 7">DSM 25532</strain>
    </source>
</reference>
<dbReference type="GO" id="GO:1990281">
    <property type="term" value="C:efflux pump complex"/>
    <property type="evidence" value="ECO:0007669"/>
    <property type="project" value="TreeGrafter"/>
</dbReference>
<dbReference type="InterPro" id="IPR058792">
    <property type="entry name" value="Beta-barrel_RND_2"/>
</dbReference>
<keyword evidence="2" id="KW-0812">Transmembrane</keyword>
<keyword evidence="2" id="KW-0472">Membrane</keyword>
<sequence>MTPPIPMSAEKVSLDGLRIDRSAMPKKERPAWLLPTIVILLAVAGGVTWWFMRPKPLAVEVAVAKEQSSGGNGGSAPSQRAVLNGSGYVTARRIATVSAKVTGKVMEVLVEEGMKVEQGQIVAHLDASNTEASLRLAEAQLDSARKALEETKPNAVFAEQELKRFRELAQSKAASQSDLNKADAETKALAAKLVRQTADVVVAEREVAQWKQQVDDTIVRAPFTGIVTSKNAQPGEMISPMSAGGSFTRTGICTIVDMNSLEIEVDVSESYINRVQAGQPVEAKLDAYSDWKIPAKVIAIIPTADRQKATVKVRIGFDKLDPRILPEMGVKVAFHSAPQELAASPSAAEKPQRLVIVPKEAVHQDGGKDVAWVVKDGRVERRAITVNGTDAETSTVTAGINAGERLVLNAPTGLKDGTKVTEKKS</sequence>
<feature type="domain" description="YknX-like C-terminal permuted SH3-like" evidence="5">
    <location>
        <begin position="357"/>
        <end position="421"/>
    </location>
</feature>
<keyword evidence="2" id="KW-1133">Transmembrane helix</keyword>
<dbReference type="InterPro" id="IPR006143">
    <property type="entry name" value="RND_pump_MFP"/>
</dbReference>
<dbReference type="Gene3D" id="2.40.30.170">
    <property type="match status" value="1"/>
</dbReference>
<keyword evidence="7" id="KW-1185">Reference proteome</keyword>
<dbReference type="Gene3D" id="2.40.420.20">
    <property type="match status" value="1"/>
</dbReference>
<dbReference type="InterPro" id="IPR058647">
    <property type="entry name" value="BSH_CzcB-like"/>
</dbReference>
<dbReference type="Pfam" id="PF25954">
    <property type="entry name" value="Beta-barrel_RND_2"/>
    <property type="match status" value="1"/>
</dbReference>
<dbReference type="AlphaFoldDB" id="A0A366HR06"/>
<dbReference type="Proteomes" id="UP000253426">
    <property type="component" value="Unassembled WGS sequence"/>
</dbReference>
<proteinExistence type="inferred from homology"/>
<evidence type="ECO:0000313" key="6">
    <source>
        <dbReference type="EMBL" id="RBP46082.1"/>
    </source>
</evidence>
<dbReference type="Gene3D" id="2.40.50.100">
    <property type="match status" value="1"/>
</dbReference>
<evidence type="ECO:0000259" key="3">
    <source>
        <dbReference type="Pfam" id="PF25954"/>
    </source>
</evidence>
<evidence type="ECO:0000256" key="1">
    <source>
        <dbReference type="ARBA" id="ARBA00009477"/>
    </source>
</evidence>
<protein>
    <submittedName>
        <fullName evidence="6">RND family efflux transporter MFP subunit</fullName>
    </submittedName>
</protein>
<comment type="similarity">
    <text evidence="1">Belongs to the membrane fusion protein (MFP) (TC 8.A.1) family.</text>
</comment>
<gene>
    <name evidence="6" type="ORF">DES53_102468</name>
</gene>
<dbReference type="GO" id="GO:0015562">
    <property type="term" value="F:efflux transmembrane transporter activity"/>
    <property type="evidence" value="ECO:0007669"/>
    <property type="project" value="TreeGrafter"/>
</dbReference>
<dbReference type="Gene3D" id="1.10.287.470">
    <property type="entry name" value="Helix hairpin bin"/>
    <property type="match status" value="1"/>
</dbReference>
<dbReference type="EMBL" id="QNRR01000002">
    <property type="protein sequence ID" value="RBP46082.1"/>
    <property type="molecule type" value="Genomic_DNA"/>
</dbReference>
<dbReference type="PANTHER" id="PTHR30469">
    <property type="entry name" value="MULTIDRUG RESISTANCE PROTEIN MDTA"/>
    <property type="match status" value="1"/>
</dbReference>
<comment type="caution">
    <text evidence="6">The sequence shown here is derived from an EMBL/GenBank/DDBJ whole genome shotgun (WGS) entry which is preliminary data.</text>
</comment>
<evidence type="ECO:0000313" key="7">
    <source>
        <dbReference type="Proteomes" id="UP000253426"/>
    </source>
</evidence>
<feature type="transmembrane region" description="Helical" evidence="2">
    <location>
        <begin position="31"/>
        <end position="52"/>
    </location>
</feature>
<dbReference type="InterPro" id="IPR058637">
    <property type="entry name" value="YknX-like_C"/>
</dbReference>
<dbReference type="SUPFAM" id="SSF111369">
    <property type="entry name" value="HlyD-like secretion proteins"/>
    <property type="match status" value="1"/>
</dbReference>
<evidence type="ECO:0000256" key="2">
    <source>
        <dbReference type="SAM" id="Phobius"/>
    </source>
</evidence>
<accession>A0A366HR06</accession>
<dbReference type="Pfam" id="PF25989">
    <property type="entry name" value="YknX_C"/>
    <property type="match status" value="1"/>
</dbReference>
<dbReference type="NCBIfam" id="TIGR01730">
    <property type="entry name" value="RND_mfp"/>
    <property type="match status" value="1"/>
</dbReference>
<feature type="domain" description="CusB-like beta-barrel" evidence="3">
    <location>
        <begin position="263"/>
        <end position="336"/>
    </location>
</feature>
<name>A0A366HR06_9BACT</name>
<dbReference type="Pfam" id="PF25973">
    <property type="entry name" value="BSH_CzcB"/>
    <property type="match status" value="1"/>
</dbReference>
<evidence type="ECO:0000259" key="4">
    <source>
        <dbReference type="Pfam" id="PF25973"/>
    </source>
</evidence>
<evidence type="ECO:0000259" key="5">
    <source>
        <dbReference type="Pfam" id="PF25989"/>
    </source>
</evidence>
<feature type="domain" description="CzcB-like barrel-sandwich hybrid" evidence="4">
    <location>
        <begin position="93"/>
        <end position="240"/>
    </location>
</feature>